<dbReference type="AlphaFoldDB" id="A0A1J5UEG3"/>
<organism evidence="4 5">
    <name type="scientific">Bathymodiolus thermophilus thioautotrophic gill symbiont</name>
    <dbReference type="NCBI Taxonomy" id="2360"/>
    <lineage>
        <taxon>Bacteria</taxon>
        <taxon>Pseudomonadati</taxon>
        <taxon>Pseudomonadota</taxon>
        <taxon>Gammaproteobacteria</taxon>
        <taxon>sulfur-oxidizing symbionts</taxon>
    </lineage>
</organism>
<dbReference type="OrthoDB" id="9997608at2"/>
<dbReference type="EMBL" id="CP024634">
    <property type="protein sequence ID" value="AYQ56345.1"/>
    <property type="molecule type" value="Genomic_DNA"/>
</dbReference>
<evidence type="ECO:0000313" key="3">
    <source>
        <dbReference type="EMBL" id="AYQ56345.1"/>
    </source>
</evidence>
<dbReference type="NCBIfam" id="NF033191">
    <property type="entry name" value="JDVT-CTERM"/>
    <property type="match status" value="1"/>
</dbReference>
<keyword evidence="1" id="KW-0812">Transmembrane</keyword>
<evidence type="ECO:0000313" key="6">
    <source>
        <dbReference type="Proteomes" id="UP000278334"/>
    </source>
</evidence>
<evidence type="ECO:0000256" key="2">
    <source>
        <dbReference type="SAM" id="SignalP"/>
    </source>
</evidence>
<reference evidence="5" key="1">
    <citation type="submission" date="2016-09" db="EMBL/GenBank/DDBJ databases">
        <title>Genome Sequence of Bathymodiolus thermophilus sulfur-oxidizing gill endosymbiont.</title>
        <authorList>
            <person name="Ponnudurai R."/>
            <person name="Kleiner M."/>
            <person name="Sayavedra L."/>
            <person name="Thuermer A."/>
            <person name="Felbeck H."/>
            <person name="Schlueter R."/>
            <person name="Schweder T."/>
            <person name="Markert S."/>
        </authorList>
    </citation>
    <scope>NUCLEOTIDE SEQUENCE [LARGE SCALE GENOMIC DNA]</scope>
    <source>
        <strain evidence="5">BAT/CrabSpa'14</strain>
    </source>
</reference>
<evidence type="ECO:0000313" key="4">
    <source>
        <dbReference type="EMBL" id="OIR24309.1"/>
    </source>
</evidence>
<feature type="signal peptide" evidence="2">
    <location>
        <begin position="1"/>
        <end position="21"/>
    </location>
</feature>
<feature type="transmembrane region" description="Helical" evidence="1">
    <location>
        <begin position="343"/>
        <end position="361"/>
    </location>
</feature>
<keyword evidence="1" id="KW-0472">Membrane</keyword>
<dbReference type="Proteomes" id="UP000182798">
    <property type="component" value="Unassembled WGS sequence"/>
</dbReference>
<sequence length="369" mass="39992">MKILNSFVVTLSLLFSVQALASLNPNPDPRVFYVASDSSNNLNRMDLSFAKNISVGTVTIVDFDGILIGYCQSESTVTTQDPNTHEWKKSIVKGVTPKDATDPDTCLTNSSKGGLSLVGQAVEITVGRRGEFPELSGEYILCVDGDCRKKNQLPVGKDKKITSKLGTRLLFGAMGKDSVYLTLDQMKQYIANNALPDKSKDTVITGDIYDYVVKDLNATVKDSSATAKDLNTTGDSAEVIIELVTAISKDAELRKYSLVHGWSSFVVDDNNAIQSKISETCTDDNWETGLIAGATCLKLTVKDGGENDTDGEQVDVTGDVNGIIKNTISPSGGGCVYNPNAPARFDIGFILLMILSAYYLIRRKRRLIN</sequence>
<keyword evidence="2" id="KW-0732">Signal</keyword>
<dbReference type="Proteomes" id="UP000278334">
    <property type="component" value="Chromosome"/>
</dbReference>
<reference evidence="3 6" key="3">
    <citation type="submission" date="2017-11" db="EMBL/GenBank/DDBJ databases">
        <title>Genome sequence of the bacterial symbiont EPR9N from a vent mussel Bathymodiolus thermophilus.</title>
        <authorList>
            <person name="Won Y.-J."/>
        </authorList>
    </citation>
    <scope>NUCLEOTIDE SEQUENCE [LARGE SCALE GENOMIC DNA]</scope>
    <source>
        <strain evidence="3 6">EPR9N</strain>
    </source>
</reference>
<reference evidence="4" key="2">
    <citation type="journal article" date="2017" name="Stand. Genomic Sci.">
        <title>Genome sequence of the sulfur-oxidizing Bathymodiolus thermophilus gill endosymbiont.</title>
        <authorList>
            <person name="Ponnudurai R."/>
            <person name="Sayavedra L."/>
            <person name="Kleiner M."/>
            <person name="Heiden S.E."/>
            <person name="Thurmer A."/>
            <person name="Felbeck H."/>
            <person name="Schluter R."/>
            <person name="Sievert S.M."/>
            <person name="Daniel R."/>
            <person name="Schweder T."/>
            <person name="Markert S."/>
        </authorList>
    </citation>
    <scope>NUCLEOTIDE SEQUENCE</scope>
    <source>
        <strain evidence="4">BAT/CrabSpa'14</strain>
    </source>
</reference>
<name>A0A1J5UEG3_9GAMM</name>
<evidence type="ECO:0000256" key="1">
    <source>
        <dbReference type="SAM" id="Phobius"/>
    </source>
</evidence>
<keyword evidence="1" id="KW-1133">Transmembrane helix</keyword>
<dbReference type="RefSeq" id="WP_071564760.1">
    <property type="nucleotide sequence ID" value="NZ_CP024634.1"/>
</dbReference>
<evidence type="ECO:0000313" key="5">
    <source>
        <dbReference type="Proteomes" id="UP000182798"/>
    </source>
</evidence>
<dbReference type="EMBL" id="MIQH01000729">
    <property type="protein sequence ID" value="OIR24309.1"/>
    <property type="molecule type" value="Genomic_DNA"/>
</dbReference>
<proteinExistence type="predicted"/>
<protein>
    <submittedName>
        <fullName evidence="4">Uncharacterized protein</fullName>
    </submittedName>
</protein>
<accession>A0A1J5UEG3</accession>
<feature type="chain" id="PRO_5036022428" evidence="2">
    <location>
        <begin position="22"/>
        <end position="369"/>
    </location>
</feature>
<gene>
    <name evidence="4" type="ORF">BGC33_14495</name>
    <name evidence="3" type="ORF">MS2017_0611</name>
</gene>
<dbReference type="KEGG" id="bthg:MS2017_0611"/>